<dbReference type="FunFam" id="1.10.3470.10:FF:000001">
    <property type="entry name" value="Vitamin B12 ABC transporter permease BtuC"/>
    <property type="match status" value="1"/>
</dbReference>
<evidence type="ECO:0000256" key="5">
    <source>
        <dbReference type="ARBA" id="ARBA00022692"/>
    </source>
</evidence>
<keyword evidence="4" id="KW-1003">Cell membrane</keyword>
<keyword evidence="7 8" id="KW-0472">Membrane</keyword>
<comment type="caution">
    <text evidence="9">The sequence shown here is derived from an EMBL/GenBank/DDBJ whole genome shotgun (WGS) entry which is preliminary data.</text>
</comment>
<reference evidence="9" key="1">
    <citation type="journal article" date="2014" name="Int. J. Syst. Evol. Microbiol.">
        <title>Complete genome sequence of Corynebacterium casei LMG S-19264T (=DSM 44701T), isolated from a smear-ripened cheese.</title>
        <authorList>
            <consortium name="US DOE Joint Genome Institute (JGI-PGF)"/>
            <person name="Walter F."/>
            <person name="Albersmeier A."/>
            <person name="Kalinowski J."/>
            <person name="Ruckert C."/>
        </authorList>
    </citation>
    <scope>NUCLEOTIDE SEQUENCE</scope>
    <source>
        <strain evidence="9">JCM 14719</strain>
    </source>
</reference>
<reference evidence="9" key="2">
    <citation type="submission" date="2020-09" db="EMBL/GenBank/DDBJ databases">
        <authorList>
            <person name="Sun Q."/>
            <person name="Ohkuma M."/>
        </authorList>
    </citation>
    <scope>NUCLEOTIDE SEQUENCE</scope>
    <source>
        <strain evidence="9">JCM 14719</strain>
    </source>
</reference>
<comment type="subcellular location">
    <subcellularLocation>
        <location evidence="1">Cell membrane</location>
        <topology evidence="1">Multi-pass membrane protein</topology>
    </subcellularLocation>
</comment>
<dbReference type="PANTHER" id="PTHR30472">
    <property type="entry name" value="FERRIC ENTEROBACTIN TRANSPORT SYSTEM PERMEASE PROTEIN"/>
    <property type="match status" value="1"/>
</dbReference>
<feature type="transmembrane region" description="Helical" evidence="8">
    <location>
        <begin position="130"/>
        <end position="150"/>
    </location>
</feature>
<feature type="transmembrane region" description="Helical" evidence="8">
    <location>
        <begin position="290"/>
        <end position="312"/>
    </location>
</feature>
<evidence type="ECO:0000256" key="8">
    <source>
        <dbReference type="SAM" id="Phobius"/>
    </source>
</evidence>
<dbReference type="SUPFAM" id="SSF81345">
    <property type="entry name" value="ABC transporter involved in vitamin B12 uptake, BtuC"/>
    <property type="match status" value="1"/>
</dbReference>
<accession>A0A8J3B5G8</accession>
<feature type="transmembrane region" description="Helical" evidence="8">
    <location>
        <begin position="162"/>
        <end position="182"/>
    </location>
</feature>
<dbReference type="GO" id="GO:0033214">
    <property type="term" value="P:siderophore-iron import into cell"/>
    <property type="evidence" value="ECO:0007669"/>
    <property type="project" value="TreeGrafter"/>
</dbReference>
<dbReference type="Gene3D" id="1.10.3470.10">
    <property type="entry name" value="ABC transporter involved in vitamin B12 uptake, BtuC"/>
    <property type="match status" value="1"/>
</dbReference>
<keyword evidence="5 8" id="KW-0812">Transmembrane</keyword>
<dbReference type="InterPro" id="IPR000522">
    <property type="entry name" value="ABC_transptr_permease_BtuC"/>
</dbReference>
<dbReference type="Proteomes" id="UP000637720">
    <property type="component" value="Unassembled WGS sequence"/>
</dbReference>
<protein>
    <submittedName>
        <fullName evidence="9">Iron ABC transporter permease</fullName>
    </submittedName>
</protein>
<evidence type="ECO:0000256" key="3">
    <source>
        <dbReference type="ARBA" id="ARBA00022448"/>
    </source>
</evidence>
<keyword evidence="6 8" id="KW-1133">Transmembrane helix</keyword>
<dbReference type="GO" id="GO:0022857">
    <property type="term" value="F:transmembrane transporter activity"/>
    <property type="evidence" value="ECO:0007669"/>
    <property type="project" value="InterPro"/>
</dbReference>
<comment type="similarity">
    <text evidence="2">Belongs to the binding-protein-dependent transport system permease family. FecCD subfamily.</text>
</comment>
<feature type="transmembrane region" description="Helical" evidence="8">
    <location>
        <begin position="319"/>
        <end position="340"/>
    </location>
</feature>
<dbReference type="PANTHER" id="PTHR30472:SF24">
    <property type="entry name" value="FERRIC ENTEROBACTIN TRANSPORT SYSTEM PERMEASE PROTEIN FEPG"/>
    <property type="match status" value="1"/>
</dbReference>
<proteinExistence type="inferred from homology"/>
<evidence type="ECO:0000256" key="7">
    <source>
        <dbReference type="ARBA" id="ARBA00023136"/>
    </source>
</evidence>
<feature type="transmembrane region" description="Helical" evidence="8">
    <location>
        <begin position="77"/>
        <end position="98"/>
    </location>
</feature>
<feature type="transmembrane region" description="Helical" evidence="8">
    <location>
        <begin position="251"/>
        <end position="278"/>
    </location>
</feature>
<evidence type="ECO:0000256" key="2">
    <source>
        <dbReference type="ARBA" id="ARBA00007935"/>
    </source>
</evidence>
<dbReference type="CDD" id="cd06550">
    <property type="entry name" value="TM_ABC_iron-siderophores_like"/>
    <property type="match status" value="1"/>
</dbReference>
<evidence type="ECO:0000313" key="9">
    <source>
        <dbReference type="EMBL" id="GGJ91118.1"/>
    </source>
</evidence>
<keyword evidence="3" id="KW-0813">Transport</keyword>
<evidence type="ECO:0000256" key="4">
    <source>
        <dbReference type="ARBA" id="ARBA00022475"/>
    </source>
</evidence>
<organism evidence="9 10">
    <name type="scientific">Calditerricola satsumensis</name>
    <dbReference type="NCBI Taxonomy" id="373054"/>
    <lineage>
        <taxon>Bacteria</taxon>
        <taxon>Bacillati</taxon>
        <taxon>Bacillota</taxon>
        <taxon>Bacilli</taxon>
        <taxon>Bacillales</taxon>
        <taxon>Bacillaceae</taxon>
        <taxon>Calditerricola</taxon>
    </lineage>
</organism>
<keyword evidence="10" id="KW-1185">Reference proteome</keyword>
<feature type="transmembrane region" description="Helical" evidence="8">
    <location>
        <begin position="202"/>
        <end position="224"/>
    </location>
</feature>
<dbReference type="InterPro" id="IPR037294">
    <property type="entry name" value="ABC_BtuC-like"/>
</dbReference>
<evidence type="ECO:0000256" key="6">
    <source>
        <dbReference type="ARBA" id="ARBA00022989"/>
    </source>
</evidence>
<gene>
    <name evidence="9" type="primary">fecD</name>
    <name evidence="9" type="ORF">GCM10007043_00970</name>
</gene>
<dbReference type="AlphaFoldDB" id="A0A8J3B5G8"/>
<evidence type="ECO:0000313" key="10">
    <source>
        <dbReference type="Proteomes" id="UP000637720"/>
    </source>
</evidence>
<name>A0A8J3B5G8_9BACI</name>
<feature type="transmembrane region" description="Helical" evidence="8">
    <location>
        <begin position="107"/>
        <end position="124"/>
    </location>
</feature>
<feature type="transmembrane region" description="Helical" evidence="8">
    <location>
        <begin position="21"/>
        <end position="48"/>
    </location>
</feature>
<dbReference type="Pfam" id="PF01032">
    <property type="entry name" value="FecCD"/>
    <property type="match status" value="1"/>
</dbReference>
<evidence type="ECO:0000256" key="1">
    <source>
        <dbReference type="ARBA" id="ARBA00004651"/>
    </source>
</evidence>
<dbReference type="RefSeq" id="WP_188816502.1">
    <property type="nucleotide sequence ID" value="NZ_BMOF01000001.1"/>
</dbReference>
<dbReference type="EMBL" id="BMOF01000001">
    <property type="protein sequence ID" value="GGJ91118.1"/>
    <property type="molecule type" value="Genomic_DNA"/>
</dbReference>
<sequence>MRGFVTLRLRRPPVSVQVGKRAVAVVALLAAATAAVAVASLGAGSLALSPMDVVRALWGYGAEPHVFVVQTLRLPRILVGLMVGAALGLSGAILQGLFRNPLASPDILGVTGGAAVAAVAFLVYGQGLRILWLPAFAFAGAMAIALFLYLIAWKAGVSTFRLVLVGIGLKAATAALTTLLVVKSPIYLTQKAMVWLTGSIYGTAWIDVGLLAPWLAVLTFLVAVSARHVNALQLGDEVAAGVGAAVSRQRLFLLMLCAALCGAAVAVGGAIGFVALLAPHIARQLVGPSFGPLAAASALIGSLIVVAADTVARTAFAPLDIPVGVFTAAVGAPFFLYLLVRHRNR</sequence>
<dbReference type="GO" id="GO:0005886">
    <property type="term" value="C:plasma membrane"/>
    <property type="evidence" value="ECO:0007669"/>
    <property type="project" value="UniProtKB-SubCell"/>
</dbReference>